<evidence type="ECO:0000256" key="2">
    <source>
        <dbReference type="ARBA" id="ARBA00004123"/>
    </source>
</evidence>
<keyword evidence="8" id="KW-0723">Serine/threonine-protein kinase</keyword>
<evidence type="ECO:0000256" key="31">
    <source>
        <dbReference type="ARBA" id="ARBA00047775"/>
    </source>
</evidence>
<keyword evidence="27" id="KW-0804">Transcription</keyword>
<dbReference type="Gene3D" id="1.10.8.10">
    <property type="entry name" value="DNA helicase RuvA subunit, C-terminal domain"/>
    <property type="match status" value="1"/>
</dbReference>
<keyword evidence="28" id="KW-0539">Nucleus</keyword>
<keyword evidence="12" id="KW-0479">Metal-binding</keyword>
<dbReference type="Gene3D" id="3.30.310.80">
    <property type="entry name" value="Kinase associated domain 1, KA1"/>
    <property type="match status" value="1"/>
</dbReference>
<dbReference type="PROSITE" id="PS00108">
    <property type="entry name" value="PROTEIN_KINASE_ST"/>
    <property type="match status" value="1"/>
</dbReference>
<evidence type="ECO:0000256" key="5">
    <source>
        <dbReference type="ARBA" id="ARBA00012403"/>
    </source>
</evidence>
<reference evidence="37" key="1">
    <citation type="submission" date="2025-08" db="UniProtKB">
        <authorList>
            <consortium name="Ensembl"/>
        </authorList>
    </citation>
    <scope>IDENTIFICATION</scope>
</reference>
<evidence type="ECO:0000256" key="11">
    <source>
        <dbReference type="ARBA" id="ARBA00022679"/>
    </source>
</evidence>
<evidence type="ECO:0000256" key="20">
    <source>
        <dbReference type="ARBA" id="ARBA00022955"/>
    </source>
</evidence>
<keyword evidence="38" id="KW-1185">Reference proteome</keyword>
<dbReference type="Pfam" id="PF00069">
    <property type="entry name" value="Pkinase"/>
    <property type="match status" value="1"/>
</dbReference>
<accession>A0A671MTJ3</accession>
<dbReference type="GO" id="GO:0048511">
    <property type="term" value="P:rhythmic process"/>
    <property type="evidence" value="ECO:0007669"/>
    <property type="project" value="UniProtKB-KW"/>
</dbReference>
<dbReference type="FunFam" id="1.10.510.10:FF:000079">
    <property type="entry name" value="Non-specific serine/threonine protein kinase"/>
    <property type="match status" value="1"/>
</dbReference>
<keyword evidence="13 35" id="KW-0547">Nucleotide-binding</keyword>
<evidence type="ECO:0000256" key="17">
    <source>
        <dbReference type="ARBA" id="ARBA00022840"/>
    </source>
</evidence>
<evidence type="ECO:0000256" key="15">
    <source>
        <dbReference type="ARBA" id="ARBA00022778"/>
    </source>
</evidence>
<evidence type="ECO:0000256" key="26">
    <source>
        <dbReference type="ARBA" id="ARBA00023160"/>
    </source>
</evidence>
<dbReference type="PANTHER" id="PTHR24346:SF104">
    <property type="entry name" value="5'-AMP-ACTIVATED PROTEIN KINASE CATALYTIC SUBUNIT ALPHA-2"/>
    <property type="match status" value="1"/>
</dbReference>
<evidence type="ECO:0000256" key="27">
    <source>
        <dbReference type="ARBA" id="ARBA00023163"/>
    </source>
</evidence>
<comment type="catalytic activity">
    <reaction evidence="32">
        <text>L-threonyl-[protein] + ATP = O-phospho-L-threonyl-[protein] + ADP + H(+)</text>
        <dbReference type="Rhea" id="RHEA:46608"/>
        <dbReference type="Rhea" id="RHEA-COMP:11060"/>
        <dbReference type="Rhea" id="RHEA-COMP:11605"/>
        <dbReference type="ChEBI" id="CHEBI:15378"/>
        <dbReference type="ChEBI" id="CHEBI:30013"/>
        <dbReference type="ChEBI" id="CHEBI:30616"/>
        <dbReference type="ChEBI" id="CHEBI:61977"/>
        <dbReference type="ChEBI" id="CHEBI:456216"/>
        <dbReference type="EC" id="2.7.11.1"/>
    </reaction>
</comment>
<dbReference type="KEGG" id="sanh:107697327"/>
<dbReference type="Pfam" id="PF16579">
    <property type="entry name" value="AdenylateSensor"/>
    <property type="match status" value="1"/>
</dbReference>
<evidence type="ECO:0000256" key="4">
    <source>
        <dbReference type="ARBA" id="ARBA00006234"/>
    </source>
</evidence>
<dbReference type="RefSeq" id="XP_016353553.1">
    <property type="nucleotide sequence ID" value="XM_016498067.1"/>
</dbReference>
<keyword evidence="21" id="KW-0072">Autophagy</keyword>
<evidence type="ECO:0000256" key="23">
    <source>
        <dbReference type="ARBA" id="ARBA00023015"/>
    </source>
</evidence>
<dbReference type="GO" id="GO:0006633">
    <property type="term" value="P:fatty acid biosynthetic process"/>
    <property type="evidence" value="ECO:0007669"/>
    <property type="project" value="UniProtKB-KW"/>
</dbReference>
<dbReference type="Proteomes" id="UP000472260">
    <property type="component" value="Unassembled WGS sequence"/>
</dbReference>
<evidence type="ECO:0000256" key="10">
    <source>
        <dbReference type="ARBA" id="ARBA00022553"/>
    </source>
</evidence>
<comment type="catalytic activity">
    <reaction evidence="31">
        <text>L-seryl-[3-hydroxy-3-methylglutaryl-coenzyme A reductase] + ATP = O-phospho-L-seryl-[3-hydroxy-3-methylglutaryl-coenzyme A reductase] + ADP + H(+)</text>
        <dbReference type="Rhea" id="RHEA:23172"/>
        <dbReference type="Rhea" id="RHEA-COMP:13692"/>
        <dbReference type="Rhea" id="RHEA-COMP:13693"/>
        <dbReference type="ChEBI" id="CHEBI:15378"/>
        <dbReference type="ChEBI" id="CHEBI:29999"/>
        <dbReference type="ChEBI" id="CHEBI:30616"/>
        <dbReference type="ChEBI" id="CHEBI:83421"/>
        <dbReference type="ChEBI" id="CHEBI:456216"/>
        <dbReference type="EC" id="2.7.11.31"/>
    </reaction>
</comment>
<dbReference type="GO" id="GO:0006914">
    <property type="term" value="P:autophagy"/>
    <property type="evidence" value="ECO:0007669"/>
    <property type="project" value="UniProtKB-KW"/>
</dbReference>
<evidence type="ECO:0000256" key="32">
    <source>
        <dbReference type="ARBA" id="ARBA00047899"/>
    </source>
</evidence>
<evidence type="ECO:0000256" key="1">
    <source>
        <dbReference type="ARBA" id="ARBA00001946"/>
    </source>
</evidence>
<dbReference type="SMART" id="SM00220">
    <property type="entry name" value="S_TKc"/>
    <property type="match status" value="1"/>
</dbReference>
<dbReference type="FunFam" id="1.10.8.10:FF:000014">
    <property type="entry name" value="Non-specific serine/threonine protein kinase"/>
    <property type="match status" value="1"/>
</dbReference>
<evidence type="ECO:0000256" key="3">
    <source>
        <dbReference type="ARBA" id="ARBA00004496"/>
    </source>
</evidence>
<dbReference type="Gene3D" id="3.30.200.20">
    <property type="entry name" value="Phosphorylase Kinase, domain 1"/>
    <property type="match status" value="1"/>
</dbReference>
<keyword evidence="22" id="KW-1207">Sterol metabolism</keyword>
<dbReference type="InterPro" id="IPR008271">
    <property type="entry name" value="Ser/Thr_kinase_AS"/>
</dbReference>
<dbReference type="Pfam" id="PF21147">
    <property type="entry name" value="AMPK_alpha_AID"/>
    <property type="match status" value="1"/>
</dbReference>
<dbReference type="InterPro" id="IPR032270">
    <property type="entry name" value="AMPK_C"/>
</dbReference>
<keyword evidence="7" id="KW-0963">Cytoplasm</keyword>
<evidence type="ECO:0000256" key="8">
    <source>
        <dbReference type="ARBA" id="ARBA00022527"/>
    </source>
</evidence>
<evidence type="ECO:0000256" key="25">
    <source>
        <dbReference type="ARBA" id="ARBA00023108"/>
    </source>
</evidence>
<comment type="cofactor">
    <cofactor evidence="1">
        <name>Mg(2+)</name>
        <dbReference type="ChEBI" id="CHEBI:18420"/>
    </cofactor>
</comment>
<keyword evidence="14" id="KW-0418">Kinase</keyword>
<evidence type="ECO:0000256" key="19">
    <source>
        <dbReference type="ARBA" id="ARBA00022843"/>
    </source>
</evidence>
<keyword evidence="23" id="KW-0805">Transcription regulation</keyword>
<dbReference type="EC" id="2.7.11.1" evidence="6"/>
<feature type="domain" description="Protein kinase" evidence="36">
    <location>
        <begin position="16"/>
        <end position="268"/>
    </location>
</feature>
<evidence type="ECO:0000256" key="18">
    <source>
        <dbReference type="ARBA" id="ARBA00022842"/>
    </source>
</evidence>
<evidence type="ECO:0000313" key="37">
    <source>
        <dbReference type="Ensembl" id="ENSSANP00000036263.1"/>
    </source>
</evidence>
<dbReference type="PROSITE" id="PS00107">
    <property type="entry name" value="PROTEIN_KINASE_ATP"/>
    <property type="match status" value="1"/>
</dbReference>
<dbReference type="InterPro" id="IPR000719">
    <property type="entry name" value="Prot_kinase_dom"/>
</dbReference>
<evidence type="ECO:0000256" key="21">
    <source>
        <dbReference type="ARBA" id="ARBA00023006"/>
    </source>
</evidence>
<comment type="similarity">
    <text evidence="4">Belongs to the protein kinase superfamily. CAMK Ser/Thr protein kinase family. SNF1 subfamily.</text>
</comment>
<dbReference type="GO" id="GO:0006695">
    <property type="term" value="P:cholesterol biosynthetic process"/>
    <property type="evidence" value="ECO:0007669"/>
    <property type="project" value="UniProtKB-KW"/>
</dbReference>
<evidence type="ECO:0000256" key="12">
    <source>
        <dbReference type="ARBA" id="ARBA00022723"/>
    </source>
</evidence>
<evidence type="ECO:0000256" key="6">
    <source>
        <dbReference type="ARBA" id="ARBA00012513"/>
    </source>
</evidence>
<dbReference type="GO" id="GO:0047322">
    <property type="term" value="F:[hydroxymethylglutaryl-CoA reductase (NADPH)] kinase activity"/>
    <property type="evidence" value="ECO:0007669"/>
    <property type="project" value="UniProtKB-EC"/>
</dbReference>
<dbReference type="FunFam" id="3.30.310.80:FF:000003">
    <property type="entry name" value="Non-specific serine/threonine protein kinase"/>
    <property type="match status" value="1"/>
</dbReference>
<evidence type="ECO:0000256" key="28">
    <source>
        <dbReference type="ARBA" id="ARBA00023242"/>
    </source>
</evidence>
<dbReference type="InterPro" id="IPR049020">
    <property type="entry name" value="PRKAA1/2_AID"/>
</dbReference>
<dbReference type="OrthoDB" id="193931at2759"/>
<evidence type="ECO:0000256" key="7">
    <source>
        <dbReference type="ARBA" id="ARBA00022490"/>
    </source>
</evidence>
<keyword evidence="24" id="KW-0443">Lipid metabolism</keyword>
<organism evidence="37 38">
    <name type="scientific">Sinocyclocheilus anshuiensis</name>
    <dbReference type="NCBI Taxonomy" id="1608454"/>
    <lineage>
        <taxon>Eukaryota</taxon>
        <taxon>Metazoa</taxon>
        <taxon>Chordata</taxon>
        <taxon>Craniata</taxon>
        <taxon>Vertebrata</taxon>
        <taxon>Euteleostomi</taxon>
        <taxon>Actinopterygii</taxon>
        <taxon>Neopterygii</taxon>
        <taxon>Teleostei</taxon>
        <taxon>Ostariophysi</taxon>
        <taxon>Cypriniformes</taxon>
        <taxon>Cyprinidae</taxon>
        <taxon>Cyprininae</taxon>
        <taxon>Sinocyclocheilus</taxon>
    </lineage>
</organism>
<evidence type="ECO:0000256" key="34">
    <source>
        <dbReference type="ARBA" id="ARBA00048679"/>
    </source>
</evidence>
<dbReference type="Ensembl" id="ENSSANT00000038638.1">
    <property type="protein sequence ID" value="ENSSANP00000036263.1"/>
    <property type="gene ID" value="ENSSANG00000018563.1"/>
</dbReference>
<dbReference type="AlphaFoldDB" id="A0A671MTJ3"/>
<evidence type="ECO:0000256" key="13">
    <source>
        <dbReference type="ARBA" id="ARBA00022741"/>
    </source>
</evidence>
<evidence type="ECO:0000256" key="30">
    <source>
        <dbReference type="ARBA" id="ARBA00032865"/>
    </source>
</evidence>
<dbReference type="GO" id="GO:0004679">
    <property type="term" value="F:AMP-activated protein kinase activity"/>
    <property type="evidence" value="ECO:0007669"/>
    <property type="project" value="UniProtKB-ARBA"/>
</dbReference>
<proteinExistence type="inferred from homology"/>
<evidence type="ECO:0000256" key="14">
    <source>
        <dbReference type="ARBA" id="ARBA00022777"/>
    </source>
</evidence>
<feature type="binding site" evidence="35">
    <location>
        <position position="45"/>
    </location>
    <ligand>
        <name>ATP</name>
        <dbReference type="ChEBI" id="CHEBI:30616"/>
    </ligand>
</feature>
<keyword evidence="22" id="KW-0756">Sterol biosynthesis</keyword>
<keyword evidence="25" id="KW-0090">Biological rhythms</keyword>
<dbReference type="SUPFAM" id="SSF103243">
    <property type="entry name" value="KA1-like"/>
    <property type="match status" value="1"/>
</dbReference>
<keyword evidence="17 35" id="KW-0067">ATP-binding</keyword>
<dbReference type="PROSITE" id="PS50011">
    <property type="entry name" value="PROTEIN_KINASE_DOM"/>
    <property type="match status" value="1"/>
</dbReference>
<dbReference type="EC" id="2.7.11.31" evidence="5"/>
<name>A0A671MTJ3_9TELE</name>
<evidence type="ECO:0000313" key="38">
    <source>
        <dbReference type="Proteomes" id="UP000472260"/>
    </source>
</evidence>
<dbReference type="PANTHER" id="PTHR24346">
    <property type="entry name" value="MAP/MICROTUBULE AFFINITY-REGULATING KINASE"/>
    <property type="match status" value="1"/>
</dbReference>
<evidence type="ECO:0000256" key="22">
    <source>
        <dbReference type="ARBA" id="ARBA00023011"/>
    </source>
</evidence>
<comment type="catalytic activity">
    <reaction evidence="33">
        <text>L-seryl-[acetyl-CoA carboxylase] + ATP = O-phospho-L-seryl-[acetyl-CoA carboxylase] + ADP + H(+)</text>
        <dbReference type="Rhea" id="RHEA:20333"/>
        <dbReference type="Rhea" id="RHEA-COMP:13722"/>
        <dbReference type="Rhea" id="RHEA-COMP:13723"/>
        <dbReference type="ChEBI" id="CHEBI:15378"/>
        <dbReference type="ChEBI" id="CHEBI:29999"/>
        <dbReference type="ChEBI" id="CHEBI:30616"/>
        <dbReference type="ChEBI" id="CHEBI:83421"/>
        <dbReference type="ChEBI" id="CHEBI:456216"/>
    </reaction>
</comment>
<dbReference type="GO" id="GO:0120025">
    <property type="term" value="C:plasma membrane bounded cell projection"/>
    <property type="evidence" value="ECO:0007669"/>
    <property type="project" value="UniProtKB-ARBA"/>
</dbReference>
<dbReference type="GO" id="GO:0005634">
    <property type="term" value="C:nucleus"/>
    <property type="evidence" value="ECO:0007669"/>
    <property type="project" value="UniProtKB-SubCell"/>
</dbReference>
<keyword evidence="19" id="KW-0832">Ubl conjugation</keyword>
<dbReference type="Gene3D" id="1.10.510.10">
    <property type="entry name" value="Transferase(Phosphotransferase) domain 1"/>
    <property type="match status" value="1"/>
</dbReference>
<keyword evidence="20" id="KW-0752">Steroid biosynthesis</keyword>
<keyword evidence="10" id="KW-0597">Phosphoprotein</keyword>
<evidence type="ECO:0000259" key="36">
    <source>
        <dbReference type="PROSITE" id="PS50011"/>
    </source>
</evidence>
<reference evidence="37" key="2">
    <citation type="submission" date="2025-09" db="UniProtKB">
        <authorList>
            <consortium name="Ensembl"/>
        </authorList>
    </citation>
    <scope>IDENTIFICATION</scope>
</reference>
<evidence type="ECO:0000256" key="9">
    <source>
        <dbReference type="ARBA" id="ARBA00022548"/>
    </source>
</evidence>
<evidence type="ECO:0000256" key="16">
    <source>
        <dbReference type="ARBA" id="ARBA00022832"/>
    </source>
</evidence>
<evidence type="ECO:0000256" key="35">
    <source>
        <dbReference type="PROSITE-ProRule" id="PRU10141"/>
    </source>
</evidence>
<dbReference type="InterPro" id="IPR028375">
    <property type="entry name" value="KA1/Ssp2_C"/>
</dbReference>
<keyword evidence="22" id="KW-0753">Steroid metabolism</keyword>
<keyword evidence="11" id="KW-0808">Transferase</keyword>
<comment type="subcellular location">
    <subcellularLocation>
        <location evidence="3">Cytoplasm</location>
    </subcellularLocation>
    <subcellularLocation>
        <location evidence="2">Nucleus</location>
    </subcellularLocation>
</comment>
<dbReference type="GO" id="GO:0009896">
    <property type="term" value="P:positive regulation of catabolic process"/>
    <property type="evidence" value="ECO:0007669"/>
    <property type="project" value="UniProtKB-ARBA"/>
</dbReference>
<dbReference type="GO" id="GO:0005737">
    <property type="term" value="C:cytoplasm"/>
    <property type="evidence" value="ECO:0007669"/>
    <property type="project" value="UniProtKB-SubCell"/>
</dbReference>
<dbReference type="CDD" id="cd14079">
    <property type="entry name" value="STKc_AMPK_alpha"/>
    <property type="match status" value="1"/>
</dbReference>
<gene>
    <name evidence="37" type="primary">prkaa2</name>
</gene>
<dbReference type="GO" id="GO:0046872">
    <property type="term" value="F:metal ion binding"/>
    <property type="evidence" value="ECO:0007669"/>
    <property type="project" value="UniProtKB-KW"/>
</dbReference>
<keyword evidence="26" id="KW-0275">Fatty acid biosynthesis</keyword>
<keyword evidence="9" id="KW-0153">Cholesterol metabolism</keyword>
<dbReference type="GO" id="GO:0035556">
    <property type="term" value="P:intracellular signal transduction"/>
    <property type="evidence" value="ECO:0007669"/>
    <property type="project" value="TreeGrafter"/>
</dbReference>
<keyword evidence="15" id="KW-0152">Cholesterol biosynthesis</keyword>
<dbReference type="FunFam" id="3.30.200.20:FF:000136">
    <property type="entry name" value="Non-specific serine/threonine protein kinase"/>
    <property type="match status" value="1"/>
</dbReference>
<dbReference type="InterPro" id="IPR017441">
    <property type="entry name" value="Protein_kinase_ATP_BS"/>
</dbReference>
<evidence type="ECO:0000256" key="24">
    <source>
        <dbReference type="ARBA" id="ARBA00023098"/>
    </source>
</evidence>
<evidence type="ECO:0000256" key="29">
    <source>
        <dbReference type="ARBA" id="ARBA00032270"/>
    </source>
</evidence>
<dbReference type="GO" id="GO:0005524">
    <property type="term" value="F:ATP binding"/>
    <property type="evidence" value="ECO:0007669"/>
    <property type="project" value="UniProtKB-UniRule"/>
</dbReference>
<evidence type="ECO:0000256" key="33">
    <source>
        <dbReference type="ARBA" id="ARBA00048417"/>
    </source>
</evidence>
<dbReference type="SUPFAM" id="SSF56112">
    <property type="entry name" value="Protein kinase-like (PK-like)"/>
    <property type="match status" value="1"/>
</dbReference>
<keyword evidence="16" id="KW-0276">Fatty acid metabolism</keyword>
<dbReference type="InterPro" id="IPR011009">
    <property type="entry name" value="Kinase-like_dom_sf"/>
</dbReference>
<keyword evidence="20" id="KW-0444">Lipid biosynthesis</keyword>
<protein>
    <recommendedName>
        <fullName evidence="29">Acetyl-CoA carboxylase kinase</fullName>
        <ecNumber evidence="6">2.7.11.1</ecNumber>
        <ecNumber evidence="5">2.7.11.31</ecNumber>
    </recommendedName>
    <alternativeName>
        <fullName evidence="30">Hydroxymethylglutaryl-CoA reductase kinase</fullName>
    </alternativeName>
</protein>
<comment type="catalytic activity">
    <reaction evidence="34">
        <text>L-seryl-[protein] + ATP = O-phospho-L-seryl-[protein] + ADP + H(+)</text>
        <dbReference type="Rhea" id="RHEA:17989"/>
        <dbReference type="Rhea" id="RHEA-COMP:9863"/>
        <dbReference type="Rhea" id="RHEA-COMP:11604"/>
        <dbReference type="ChEBI" id="CHEBI:15378"/>
        <dbReference type="ChEBI" id="CHEBI:29999"/>
        <dbReference type="ChEBI" id="CHEBI:30616"/>
        <dbReference type="ChEBI" id="CHEBI:83421"/>
        <dbReference type="ChEBI" id="CHEBI:456216"/>
        <dbReference type="EC" id="2.7.11.1"/>
    </reaction>
</comment>
<dbReference type="GeneID" id="107697327"/>
<dbReference type="RefSeq" id="XP_016353561.1">
    <property type="nucleotide sequence ID" value="XM_016498075.1"/>
</dbReference>
<keyword evidence="18" id="KW-0460">Magnesium</keyword>
<sequence>MAEKQKHEGRVKIGHYILGDTLGVGTFGKVKIGEHQLTGHKVAVKILNRQKIRSLDVVGKIKREIQNLKLFRHPHIIKLYQVISTPTDFFMVMEYVSGGELFDYICKHGRVEDTEARRLFQQIISAVDYCHRHMVVHRDLKPENVLLDGNMNAKIADFGLSNMMSDGEFLRTSCGSPNYAAPEVISGRLYAGPEVDIWSCGVILYALLCGTLPFDDEHVPTLFKKIRGGVFYIPEYLNRSVASLLMLMLQVDPLKRATIKDIREHEWFKQDLPGYLFPEDPSYDTTVVDEEAVREVCEKFECTEAEVLSSLYSGDPQDQLAVAYHLIIDNRRIMNQASEFYLASSPPTSSFMEEGMPLPPGVKPHPERMPPLLADSPKARCPLDALNTTRPKPLAVKKEKWHLGIRSQSKPYDIMAEVYRAMKQLEYEWKVVNPYHLRVRRKNPVTGNFVKMSLQLYQVDNRSYLLDFKSIDDDAIEHKSGSSTPQRSGSTAGLHRPRLSIDSASVAVEMPQLSNSLPGSLSGSTPLLAPQQGSHTMDFFETCASLIITLAR</sequence>
<dbReference type="CTD" id="5563"/>